<dbReference type="RefSeq" id="WP_320379178.1">
    <property type="nucleotide sequence ID" value="NZ_JAWDIQ010000001.1"/>
</dbReference>
<proteinExistence type="inferred from homology"/>
<name>A0ABU5CSQ1_9BACI</name>
<evidence type="ECO:0000256" key="4">
    <source>
        <dbReference type="RuleBase" id="RU361279"/>
    </source>
</evidence>
<dbReference type="Proteomes" id="UP001275315">
    <property type="component" value="Unassembled WGS sequence"/>
</dbReference>
<organism evidence="5 6">
    <name type="scientific">Paracerasibacillus soli</name>
    <dbReference type="NCBI Taxonomy" id="480284"/>
    <lineage>
        <taxon>Bacteria</taxon>
        <taxon>Bacillati</taxon>
        <taxon>Bacillota</taxon>
        <taxon>Bacilli</taxon>
        <taxon>Bacillales</taxon>
        <taxon>Bacillaceae</taxon>
        <taxon>Paracerasibacillus</taxon>
    </lineage>
</organism>
<dbReference type="InterPro" id="IPR024185">
    <property type="entry name" value="FTHF_cligase-like_sf"/>
</dbReference>
<gene>
    <name evidence="5" type="ORF">RWD45_07575</name>
</gene>
<accession>A0ABU5CSQ1</accession>
<dbReference type="InterPro" id="IPR002698">
    <property type="entry name" value="FTHF_cligase"/>
</dbReference>
<comment type="similarity">
    <text evidence="1 4">Belongs to the 5-formyltetrahydrofolate cyclo-ligase family.</text>
</comment>
<evidence type="ECO:0000313" key="5">
    <source>
        <dbReference type="EMBL" id="MDY0408445.1"/>
    </source>
</evidence>
<dbReference type="SUPFAM" id="SSF100950">
    <property type="entry name" value="NagB/RpiA/CoA transferase-like"/>
    <property type="match status" value="1"/>
</dbReference>
<dbReference type="PANTHER" id="PTHR23407">
    <property type="entry name" value="ATPASE INHIBITOR/5-FORMYLTETRAHYDROFOLATE CYCLO-LIGASE"/>
    <property type="match status" value="1"/>
</dbReference>
<comment type="cofactor">
    <cofactor evidence="4">
        <name>Mg(2+)</name>
        <dbReference type="ChEBI" id="CHEBI:18420"/>
    </cofactor>
</comment>
<dbReference type="Gene3D" id="3.40.50.10420">
    <property type="entry name" value="NagB/RpiA/CoA transferase-like"/>
    <property type="match status" value="1"/>
</dbReference>
<dbReference type="PANTHER" id="PTHR23407:SF1">
    <property type="entry name" value="5-FORMYLTETRAHYDROFOLATE CYCLO-LIGASE"/>
    <property type="match status" value="1"/>
</dbReference>
<dbReference type="Pfam" id="PF01812">
    <property type="entry name" value="5-FTHF_cyc-lig"/>
    <property type="match status" value="1"/>
</dbReference>
<comment type="caution">
    <text evidence="5">The sequence shown here is derived from an EMBL/GenBank/DDBJ whole genome shotgun (WGS) entry which is preliminary data.</text>
</comment>
<keyword evidence="6" id="KW-1185">Reference proteome</keyword>
<keyword evidence="5" id="KW-0436">Ligase</keyword>
<keyword evidence="4" id="KW-0460">Magnesium</keyword>
<keyword evidence="4" id="KW-0479">Metal-binding</keyword>
<dbReference type="GO" id="GO:0030272">
    <property type="term" value="F:5-formyltetrahydrofolate cyclo-ligase activity"/>
    <property type="evidence" value="ECO:0007669"/>
    <property type="project" value="UniProtKB-EC"/>
</dbReference>
<dbReference type="InterPro" id="IPR037171">
    <property type="entry name" value="NagB/RpiA_transferase-like"/>
</dbReference>
<dbReference type="PIRSF" id="PIRSF006806">
    <property type="entry name" value="FTHF_cligase"/>
    <property type="match status" value="1"/>
</dbReference>
<protein>
    <recommendedName>
        <fullName evidence="4">5-formyltetrahydrofolate cyclo-ligase</fullName>
        <ecNumber evidence="4">6.3.3.2</ecNumber>
    </recommendedName>
</protein>
<comment type="catalytic activity">
    <reaction evidence="4">
        <text>(6S)-5-formyl-5,6,7,8-tetrahydrofolate + ATP = (6R)-5,10-methenyltetrahydrofolate + ADP + phosphate</text>
        <dbReference type="Rhea" id="RHEA:10488"/>
        <dbReference type="ChEBI" id="CHEBI:30616"/>
        <dbReference type="ChEBI" id="CHEBI:43474"/>
        <dbReference type="ChEBI" id="CHEBI:57455"/>
        <dbReference type="ChEBI" id="CHEBI:57457"/>
        <dbReference type="ChEBI" id="CHEBI:456216"/>
        <dbReference type="EC" id="6.3.3.2"/>
    </reaction>
</comment>
<reference evidence="5 6" key="1">
    <citation type="submission" date="2023-10" db="EMBL/GenBank/DDBJ databases">
        <title>Virgibacillus soli CC-YMP-6 genome.</title>
        <authorList>
            <person name="Miliotis G."/>
            <person name="Sengupta P."/>
            <person name="Hameed A."/>
            <person name="Chuvochina M."/>
            <person name="Mcdonagh F."/>
            <person name="Simpson A.C."/>
            <person name="Singh N.K."/>
            <person name="Rekha P.D."/>
            <person name="Raman K."/>
            <person name="Hugenholtz P."/>
            <person name="Venkateswaran K."/>
        </authorList>
    </citation>
    <scope>NUCLEOTIDE SEQUENCE [LARGE SCALE GENOMIC DNA]</scope>
    <source>
        <strain evidence="5 6">CC-YMP-6</strain>
    </source>
</reference>
<evidence type="ECO:0000256" key="2">
    <source>
        <dbReference type="ARBA" id="ARBA00022741"/>
    </source>
</evidence>
<evidence type="ECO:0000256" key="3">
    <source>
        <dbReference type="ARBA" id="ARBA00022840"/>
    </source>
</evidence>
<dbReference type="NCBIfam" id="TIGR02727">
    <property type="entry name" value="MTHFS_bact"/>
    <property type="match status" value="1"/>
</dbReference>
<dbReference type="EC" id="6.3.3.2" evidence="4"/>
<evidence type="ECO:0000256" key="1">
    <source>
        <dbReference type="ARBA" id="ARBA00010638"/>
    </source>
</evidence>
<keyword evidence="2 4" id="KW-0547">Nucleotide-binding</keyword>
<sequence length="210" mass="24738">MIQLELVRVYDSLIRVGIFTIGVMKWTSPQLEKLFYMRWKTLNQLKRPKIEAQLHRYLFQSPMWEQAKTVGITLAQGLEWNTKPIIEKGWSEEKTICLPRCLPKSKALNFYRLDHYDELELSYFNLLEPIPQESHLMCKMNIDLLIVPGVVFNKHGYRIGFGGGYYDRFLTNFPNQTVSLVHSMQLLERIPVEYHDIPVQHLITEKGLIK</sequence>
<evidence type="ECO:0000313" key="6">
    <source>
        <dbReference type="Proteomes" id="UP001275315"/>
    </source>
</evidence>
<keyword evidence="3 4" id="KW-0067">ATP-binding</keyword>
<dbReference type="EMBL" id="JAWDIQ010000001">
    <property type="protein sequence ID" value="MDY0408445.1"/>
    <property type="molecule type" value="Genomic_DNA"/>
</dbReference>